<proteinExistence type="predicted"/>
<keyword evidence="2" id="KW-1185">Reference proteome</keyword>
<accession>A0A2B7WEW8</accession>
<protein>
    <submittedName>
        <fullName evidence="1">Uncharacterized protein</fullName>
    </submittedName>
</protein>
<organism evidence="1 2">
    <name type="scientific">Helicocarpus griseus UAMH5409</name>
    <dbReference type="NCBI Taxonomy" id="1447875"/>
    <lineage>
        <taxon>Eukaryota</taxon>
        <taxon>Fungi</taxon>
        <taxon>Dikarya</taxon>
        <taxon>Ascomycota</taxon>
        <taxon>Pezizomycotina</taxon>
        <taxon>Eurotiomycetes</taxon>
        <taxon>Eurotiomycetidae</taxon>
        <taxon>Onygenales</taxon>
        <taxon>Ajellomycetaceae</taxon>
        <taxon>Helicocarpus</taxon>
    </lineage>
</organism>
<dbReference type="Proteomes" id="UP000223968">
    <property type="component" value="Unassembled WGS sequence"/>
</dbReference>
<evidence type="ECO:0000313" key="2">
    <source>
        <dbReference type="Proteomes" id="UP000223968"/>
    </source>
</evidence>
<evidence type="ECO:0000313" key="1">
    <source>
        <dbReference type="EMBL" id="PGG95144.1"/>
    </source>
</evidence>
<dbReference type="AlphaFoldDB" id="A0A2B7WEW8"/>
<comment type="caution">
    <text evidence="1">The sequence shown here is derived from an EMBL/GenBank/DDBJ whole genome shotgun (WGS) entry which is preliminary data.</text>
</comment>
<dbReference type="EMBL" id="PDNB01000393">
    <property type="protein sequence ID" value="PGG95144.1"/>
    <property type="molecule type" value="Genomic_DNA"/>
</dbReference>
<reference evidence="1 2" key="1">
    <citation type="submission" date="2017-10" db="EMBL/GenBank/DDBJ databases">
        <title>Comparative genomics in systemic dimorphic fungi from Ajellomycetaceae.</title>
        <authorList>
            <person name="Munoz J.F."/>
            <person name="Mcewen J.G."/>
            <person name="Clay O.K."/>
            <person name="Cuomo C.A."/>
        </authorList>
    </citation>
    <scope>NUCLEOTIDE SEQUENCE [LARGE SCALE GENOMIC DNA]</scope>
    <source>
        <strain evidence="1 2">UAMH5409</strain>
    </source>
</reference>
<gene>
    <name evidence="1" type="ORF">AJ79_10232</name>
</gene>
<sequence>MPLRLLGSHPQLSGDSRGMVSILSRHDLPISLRIKLLFYQYWSRLTRLRTPFKLRLSLGRLKHNHNRPLLALLKLFIPYQTWHFPIPRQLPPHKLLGNEELMLHRRCDLINLTCYLTLARTRHFTTLPLSSV</sequence>
<name>A0A2B7WEW8_9EURO</name>